<evidence type="ECO:0000256" key="1">
    <source>
        <dbReference type="ARBA" id="ARBA00004370"/>
    </source>
</evidence>
<dbReference type="GO" id="GO:0050852">
    <property type="term" value="P:T cell receptor signaling pathway"/>
    <property type="evidence" value="ECO:0007669"/>
    <property type="project" value="TreeGrafter"/>
</dbReference>
<feature type="domain" description="Ig-like" evidence="6">
    <location>
        <begin position="218"/>
        <end position="297"/>
    </location>
</feature>
<sequence>MELRTQLDQLTTKLTDLEDRDRRNNVRIVGLLEAVEGQLQQTMYPHFPTEAPTAAAPTTTTLLFFPDFSPSTTARRKSFSPAMKKAKAMDTAPQPSVRKLKQTKDGMQLQCEVRGAFSKPELHWEDGAGNFLPVEEVTDRGRIYDVILQTTVYKTGIYRCVATQKGINHQAHADIPVSPHGFTGGHIAGLVIASVGFVVLVVYRWWYRIKSCLMKGAPQLSIRILEPTNDRVVLQCEVRGASPKPKLHWEDGAGNKLQADEPQEIKRGRLYDIFLRTIVTKTDIYRCVVTQKEINYQTYAETYVHFPAPTPYYEVPLLSTGLKDGGDDDETSIPFMPSNGNSPV</sequence>
<dbReference type="PANTHER" id="PTHR24100">
    <property type="entry name" value="BUTYROPHILIN"/>
    <property type="match status" value="1"/>
</dbReference>
<dbReference type="PROSITE" id="PS50835">
    <property type="entry name" value="IG_LIKE"/>
    <property type="match status" value="2"/>
</dbReference>
<reference evidence="7 8" key="1">
    <citation type="submission" date="2024-01" db="EMBL/GenBank/DDBJ databases">
        <authorList>
            <person name="Alioto T."/>
            <person name="Alioto T."/>
            <person name="Gomez Garrido J."/>
        </authorList>
    </citation>
    <scope>NUCLEOTIDE SEQUENCE [LARGE SCALE GENOMIC DNA]</scope>
</reference>
<proteinExistence type="predicted"/>
<evidence type="ECO:0000259" key="6">
    <source>
        <dbReference type="PROSITE" id="PS50835"/>
    </source>
</evidence>
<protein>
    <submittedName>
        <fullName evidence="7">Uncharacterized protein LOC128355411</fullName>
    </submittedName>
</protein>
<dbReference type="InterPro" id="IPR013783">
    <property type="entry name" value="Ig-like_fold"/>
</dbReference>
<keyword evidence="2 5" id="KW-0472">Membrane</keyword>
<keyword evidence="3" id="KW-0393">Immunoglobulin domain</keyword>
<keyword evidence="8" id="KW-1185">Reference proteome</keyword>
<feature type="domain" description="Ig-like" evidence="6">
    <location>
        <begin position="95"/>
        <end position="178"/>
    </location>
</feature>
<evidence type="ECO:0000256" key="4">
    <source>
        <dbReference type="SAM" id="MobiDB-lite"/>
    </source>
</evidence>
<feature type="transmembrane region" description="Helical" evidence="5">
    <location>
        <begin position="187"/>
        <end position="206"/>
    </location>
</feature>
<dbReference type="AlphaFoldDB" id="A0AAV1QJ01"/>
<dbReference type="Gene3D" id="2.60.40.10">
    <property type="entry name" value="Immunoglobulins"/>
    <property type="match status" value="2"/>
</dbReference>
<dbReference type="InterPro" id="IPR050504">
    <property type="entry name" value="IgSF_BTN/MOG"/>
</dbReference>
<dbReference type="InterPro" id="IPR036179">
    <property type="entry name" value="Ig-like_dom_sf"/>
</dbReference>
<evidence type="ECO:0000313" key="7">
    <source>
        <dbReference type="EMBL" id="CAK6984342.1"/>
    </source>
</evidence>
<name>A0AAV1QJ01_SCOSC</name>
<comment type="caution">
    <text evidence="7">The sequence shown here is derived from an EMBL/GenBank/DDBJ whole genome shotgun (WGS) entry which is preliminary data.</text>
</comment>
<feature type="region of interest" description="Disordered" evidence="4">
    <location>
        <begin position="85"/>
        <end position="104"/>
    </location>
</feature>
<dbReference type="Proteomes" id="UP001314229">
    <property type="component" value="Unassembled WGS sequence"/>
</dbReference>
<dbReference type="SUPFAM" id="SSF48726">
    <property type="entry name" value="Immunoglobulin"/>
    <property type="match status" value="2"/>
</dbReference>
<evidence type="ECO:0000256" key="5">
    <source>
        <dbReference type="SAM" id="Phobius"/>
    </source>
</evidence>
<accession>A0AAV1QJ01</accession>
<dbReference type="GO" id="GO:0009897">
    <property type="term" value="C:external side of plasma membrane"/>
    <property type="evidence" value="ECO:0007669"/>
    <property type="project" value="TreeGrafter"/>
</dbReference>
<dbReference type="GO" id="GO:0005102">
    <property type="term" value="F:signaling receptor binding"/>
    <property type="evidence" value="ECO:0007669"/>
    <property type="project" value="TreeGrafter"/>
</dbReference>
<organism evidence="7 8">
    <name type="scientific">Scomber scombrus</name>
    <name type="common">Atlantic mackerel</name>
    <name type="synonym">Scomber vernalis</name>
    <dbReference type="NCBI Taxonomy" id="13677"/>
    <lineage>
        <taxon>Eukaryota</taxon>
        <taxon>Metazoa</taxon>
        <taxon>Chordata</taxon>
        <taxon>Craniata</taxon>
        <taxon>Vertebrata</taxon>
        <taxon>Euteleostomi</taxon>
        <taxon>Actinopterygii</taxon>
        <taxon>Neopterygii</taxon>
        <taxon>Teleostei</taxon>
        <taxon>Neoteleostei</taxon>
        <taxon>Acanthomorphata</taxon>
        <taxon>Pelagiaria</taxon>
        <taxon>Scombriformes</taxon>
        <taxon>Scombridae</taxon>
        <taxon>Scomber</taxon>
    </lineage>
</organism>
<comment type="subcellular location">
    <subcellularLocation>
        <location evidence="1">Membrane</location>
    </subcellularLocation>
</comment>
<keyword evidence="5" id="KW-1133">Transmembrane helix</keyword>
<dbReference type="PANTHER" id="PTHR24100:SF151">
    <property type="entry name" value="ICOS LIGAND"/>
    <property type="match status" value="1"/>
</dbReference>
<dbReference type="InterPro" id="IPR007110">
    <property type="entry name" value="Ig-like_dom"/>
</dbReference>
<evidence type="ECO:0000256" key="3">
    <source>
        <dbReference type="ARBA" id="ARBA00023319"/>
    </source>
</evidence>
<keyword evidence="5" id="KW-0812">Transmembrane</keyword>
<evidence type="ECO:0000256" key="2">
    <source>
        <dbReference type="ARBA" id="ARBA00023136"/>
    </source>
</evidence>
<dbReference type="GO" id="GO:0001817">
    <property type="term" value="P:regulation of cytokine production"/>
    <property type="evidence" value="ECO:0007669"/>
    <property type="project" value="TreeGrafter"/>
</dbReference>
<feature type="region of interest" description="Disordered" evidence="4">
    <location>
        <begin position="321"/>
        <end position="344"/>
    </location>
</feature>
<evidence type="ECO:0000313" key="8">
    <source>
        <dbReference type="Proteomes" id="UP001314229"/>
    </source>
</evidence>
<gene>
    <name evidence="7" type="ORF">FSCOSCO3_A014781</name>
</gene>
<dbReference type="EMBL" id="CAWUFR010001768">
    <property type="protein sequence ID" value="CAK6984342.1"/>
    <property type="molecule type" value="Genomic_DNA"/>
</dbReference>